<gene>
    <name evidence="1" type="ORF">QFC19_003097</name>
</gene>
<sequence>MKLTQNSDLANVGILLTVLSFLGLLRSFETDFSNRVSYIQKISLAKLCLRQHTIRNDIYLPVLQLATCLRLFHRVVPDTPEFQSDGDSVLTSTLVHMAYQLQLDRKPENFSPRECNLRGKLWHLITILDTMEATLIGTPLVAIRSTSTKTLLPVGDLTSEASNTPNVELEMAIVSFFGNLSPLLATLRDMIELVLNKTGTTKVSKLAEYVQLMETLMETVLGTLKGKLTTMPKNASAIYVHHKALSIKSLLNYGTFLLSLYTHIRVYFEHKNDIQMAFHYEKKIIQLTVTELLPIVTFIADDPKQYYGPMGALVTTKFFISTLQRSSFTGLSTLTRLRYHLHHYDAIYGKEDTDTHFLLQKVTTKSEICCKIYWQSLRRLIFQFQMDPRPAEKIRDTVEFLSDGTNLNTGAFDKIWRFRYTKEQLLEIIDLYDSGLEDISYSEESFGSSTSLSTDSASPLFDFNIDFDYVAESWMKELDDAMILPDIFLGI</sequence>
<name>A0ACC2W4C2_9TREE</name>
<accession>A0ACC2W4C2</accession>
<protein>
    <submittedName>
        <fullName evidence="1">Uncharacterized protein</fullName>
    </submittedName>
</protein>
<dbReference type="EMBL" id="JASBWR010000029">
    <property type="protein sequence ID" value="KAJ9106600.1"/>
    <property type="molecule type" value="Genomic_DNA"/>
</dbReference>
<evidence type="ECO:0000313" key="2">
    <source>
        <dbReference type="Proteomes" id="UP001241377"/>
    </source>
</evidence>
<organism evidence="1 2">
    <name type="scientific">Naganishia cerealis</name>
    <dbReference type="NCBI Taxonomy" id="610337"/>
    <lineage>
        <taxon>Eukaryota</taxon>
        <taxon>Fungi</taxon>
        <taxon>Dikarya</taxon>
        <taxon>Basidiomycota</taxon>
        <taxon>Agaricomycotina</taxon>
        <taxon>Tremellomycetes</taxon>
        <taxon>Filobasidiales</taxon>
        <taxon>Filobasidiaceae</taxon>
        <taxon>Naganishia</taxon>
    </lineage>
</organism>
<keyword evidence="2" id="KW-1185">Reference proteome</keyword>
<comment type="caution">
    <text evidence="1">The sequence shown here is derived from an EMBL/GenBank/DDBJ whole genome shotgun (WGS) entry which is preliminary data.</text>
</comment>
<evidence type="ECO:0000313" key="1">
    <source>
        <dbReference type="EMBL" id="KAJ9106600.1"/>
    </source>
</evidence>
<proteinExistence type="predicted"/>
<reference evidence="1" key="1">
    <citation type="submission" date="2023-04" db="EMBL/GenBank/DDBJ databases">
        <title>Draft Genome sequencing of Naganishia species isolated from polar environments using Oxford Nanopore Technology.</title>
        <authorList>
            <person name="Leo P."/>
            <person name="Venkateswaran K."/>
        </authorList>
    </citation>
    <scope>NUCLEOTIDE SEQUENCE</scope>
    <source>
        <strain evidence="1">MNA-CCFEE 5261</strain>
    </source>
</reference>
<dbReference type="Proteomes" id="UP001241377">
    <property type="component" value="Unassembled WGS sequence"/>
</dbReference>